<sequence>MSADLTIGSVPAYYREVYEILCPHNEQVDKDLFIQLLLKSSLPRPTISQIWDMVESKQGYLTRVGLYKALALTALAQQGKTVSEKLLENFSGHELPRPNLGDLSDLRATSIKMRRQKSPNVLGYSYHELCKLDTIKVELVPEKKGLILKHVEYEVTSQVCKTTVLRRYNDFLAFQEMLMMRFPYRLIPRLPPKKMMGGNREFIEQRRKALRRFLNLIARHPQMYDDKLVKFFFSYSGTDMQHKMKEVFRGIPDEFMTSNLASQAKDLVPMDTQTQLANSKEHVRILYNSVCKLKDITERMVVRATNYACDMLQFGQELSHLSNDNTPISAWATGTNDTWSHLQKGFKHLSVEYAAISEKGSVEAADQDERVLEKITFFQDMLISYRDLCERHEKGVLQDHQRAIAKMGQYKKKKMSATVSSTEAGAVEQLEQKILDQEGQIANMENRNYYSLHCLQMETQLIHANLDILYDILGDMTKIQAKAHGSLAKVWGDIQPIIDNLQGPRPDSPARLSPVGSPNSNSPLGITV</sequence>
<evidence type="ECO:0000256" key="1">
    <source>
        <dbReference type="ARBA" id="ARBA00004287"/>
    </source>
</evidence>
<evidence type="ECO:0000256" key="6">
    <source>
        <dbReference type="SAM" id="MobiDB-lite"/>
    </source>
</evidence>
<dbReference type="InterPro" id="IPR045734">
    <property type="entry name" value="Snx8_BAR_dom"/>
</dbReference>
<dbReference type="GO" id="GO:0006886">
    <property type="term" value="P:intracellular protein transport"/>
    <property type="evidence" value="ECO:0007669"/>
    <property type="project" value="TreeGrafter"/>
</dbReference>
<proteinExistence type="inferred from homology"/>
<dbReference type="SMART" id="SM00312">
    <property type="entry name" value="PX"/>
    <property type="match status" value="1"/>
</dbReference>
<dbReference type="Pfam" id="PF00787">
    <property type="entry name" value="PX"/>
    <property type="match status" value="1"/>
</dbReference>
<dbReference type="Proteomes" id="UP000694844">
    <property type="component" value="Chromosome 2"/>
</dbReference>
<evidence type="ECO:0000259" key="7">
    <source>
        <dbReference type="PROSITE" id="PS50195"/>
    </source>
</evidence>
<evidence type="ECO:0000313" key="9">
    <source>
        <dbReference type="RefSeq" id="XP_022314331.1"/>
    </source>
</evidence>
<evidence type="ECO:0000256" key="5">
    <source>
        <dbReference type="ARBA" id="ARBA00023136"/>
    </source>
</evidence>
<dbReference type="CDD" id="cd06866">
    <property type="entry name" value="PX_SNX8_Mvp1p_like"/>
    <property type="match status" value="1"/>
</dbReference>
<dbReference type="SUPFAM" id="SSF64268">
    <property type="entry name" value="PX domain"/>
    <property type="match status" value="1"/>
</dbReference>
<dbReference type="InterPro" id="IPR035704">
    <property type="entry name" value="SNX8/Mvp1_PX"/>
</dbReference>
<dbReference type="SUPFAM" id="SSF47473">
    <property type="entry name" value="EF-hand"/>
    <property type="match status" value="1"/>
</dbReference>
<gene>
    <name evidence="9" type="primary">LOC111118911</name>
</gene>
<keyword evidence="8" id="KW-1185">Reference proteome</keyword>
<dbReference type="InterPro" id="IPR011992">
    <property type="entry name" value="EF-hand-dom_pair"/>
</dbReference>
<feature type="compositionally biased region" description="Polar residues" evidence="6">
    <location>
        <begin position="516"/>
        <end position="528"/>
    </location>
</feature>
<dbReference type="PANTHER" id="PTHR46571">
    <property type="entry name" value="SORTING NEXIN-8"/>
    <property type="match status" value="1"/>
</dbReference>
<feature type="region of interest" description="Disordered" evidence="6">
    <location>
        <begin position="499"/>
        <end position="528"/>
    </location>
</feature>
<dbReference type="CDD" id="cd07597">
    <property type="entry name" value="BAR_SNX8"/>
    <property type="match status" value="1"/>
</dbReference>
<dbReference type="PROSITE" id="PS50195">
    <property type="entry name" value="PX"/>
    <property type="match status" value="1"/>
</dbReference>
<feature type="domain" description="PX" evidence="7">
    <location>
        <begin position="131"/>
        <end position="239"/>
    </location>
</feature>
<dbReference type="InterPro" id="IPR027267">
    <property type="entry name" value="AH/BAR_dom_sf"/>
</dbReference>
<dbReference type="GO" id="GO:0035091">
    <property type="term" value="F:phosphatidylinositol binding"/>
    <property type="evidence" value="ECO:0007669"/>
    <property type="project" value="InterPro"/>
</dbReference>
<evidence type="ECO:0000256" key="2">
    <source>
        <dbReference type="ARBA" id="ARBA00010883"/>
    </source>
</evidence>
<protein>
    <submittedName>
        <fullName evidence="9">Sorting nexin-8-like</fullName>
    </submittedName>
</protein>
<dbReference type="OrthoDB" id="10064318at2759"/>
<accession>A0A8B8CIQ0</accession>
<dbReference type="Gene3D" id="1.10.238.10">
    <property type="entry name" value="EF-hand"/>
    <property type="match status" value="1"/>
</dbReference>
<evidence type="ECO:0000256" key="3">
    <source>
        <dbReference type="ARBA" id="ARBA00022448"/>
    </source>
</evidence>
<dbReference type="Pfam" id="PF19566">
    <property type="entry name" value="Snx8_BAR_dom"/>
    <property type="match status" value="1"/>
</dbReference>
<dbReference type="GO" id="GO:0005829">
    <property type="term" value="C:cytosol"/>
    <property type="evidence" value="ECO:0007669"/>
    <property type="project" value="GOC"/>
</dbReference>
<comment type="subcellular location">
    <subcellularLocation>
        <location evidence="1">Membrane</location>
        <topology evidence="1">Peripheral membrane protein</topology>
        <orientation evidence="1">Cytoplasmic side</orientation>
    </subcellularLocation>
</comment>
<evidence type="ECO:0000313" key="8">
    <source>
        <dbReference type="Proteomes" id="UP000694844"/>
    </source>
</evidence>
<dbReference type="RefSeq" id="XP_022314331.1">
    <property type="nucleotide sequence ID" value="XM_022458623.1"/>
</dbReference>
<dbReference type="InterPro" id="IPR028662">
    <property type="entry name" value="SNX8/Mvp1"/>
</dbReference>
<organism evidence="8 9">
    <name type="scientific">Crassostrea virginica</name>
    <name type="common">Eastern oyster</name>
    <dbReference type="NCBI Taxonomy" id="6565"/>
    <lineage>
        <taxon>Eukaryota</taxon>
        <taxon>Metazoa</taxon>
        <taxon>Spiralia</taxon>
        <taxon>Lophotrochozoa</taxon>
        <taxon>Mollusca</taxon>
        <taxon>Bivalvia</taxon>
        <taxon>Autobranchia</taxon>
        <taxon>Pteriomorphia</taxon>
        <taxon>Ostreida</taxon>
        <taxon>Ostreoidea</taxon>
        <taxon>Ostreidae</taxon>
        <taxon>Crassostrea</taxon>
    </lineage>
</organism>
<evidence type="ECO:0000256" key="4">
    <source>
        <dbReference type="ARBA" id="ARBA00022927"/>
    </source>
</evidence>
<dbReference type="GeneID" id="111118911"/>
<dbReference type="PANTHER" id="PTHR46571:SF1">
    <property type="entry name" value="SORTING NEXIN-8"/>
    <property type="match status" value="1"/>
</dbReference>
<reference evidence="9" key="1">
    <citation type="submission" date="2025-08" db="UniProtKB">
        <authorList>
            <consortium name="RefSeq"/>
        </authorList>
    </citation>
    <scope>IDENTIFICATION</scope>
    <source>
        <tissue evidence="9">Whole sample</tissue>
    </source>
</reference>
<dbReference type="InterPro" id="IPR001683">
    <property type="entry name" value="PX_dom"/>
</dbReference>
<dbReference type="InterPro" id="IPR036871">
    <property type="entry name" value="PX_dom_sf"/>
</dbReference>
<name>A0A8B8CIQ0_CRAVI</name>
<comment type="similarity">
    <text evidence="2">Belongs to the sorting nexin family.</text>
</comment>
<dbReference type="Gene3D" id="1.20.1270.60">
    <property type="entry name" value="Arfaptin homology (AH) domain/BAR domain"/>
    <property type="match status" value="1"/>
</dbReference>
<keyword evidence="4" id="KW-0653">Protein transport</keyword>
<dbReference type="GO" id="GO:0034498">
    <property type="term" value="P:early endosome to Golgi transport"/>
    <property type="evidence" value="ECO:0007669"/>
    <property type="project" value="TreeGrafter"/>
</dbReference>
<dbReference type="KEGG" id="cvn:111118911"/>
<dbReference type="GO" id="GO:0031901">
    <property type="term" value="C:early endosome membrane"/>
    <property type="evidence" value="ECO:0007669"/>
    <property type="project" value="TreeGrafter"/>
</dbReference>
<keyword evidence="5" id="KW-0472">Membrane</keyword>
<dbReference type="Gene3D" id="3.30.1520.10">
    <property type="entry name" value="Phox-like domain"/>
    <property type="match status" value="1"/>
</dbReference>
<dbReference type="AlphaFoldDB" id="A0A8B8CIQ0"/>
<keyword evidence="3" id="KW-0813">Transport</keyword>